<evidence type="ECO:0000259" key="9">
    <source>
        <dbReference type="PROSITE" id="PS51918"/>
    </source>
</evidence>
<proteinExistence type="inferred from homology"/>
<dbReference type="PANTHER" id="PTHR43076:SF1">
    <property type="entry name" value="LIPOYL SYNTHASE 2"/>
    <property type="match status" value="1"/>
</dbReference>
<dbReference type="GO" id="GO:0016765">
    <property type="term" value="F:transferase activity, transferring alkyl or aryl (other than methyl) groups"/>
    <property type="evidence" value="ECO:0007669"/>
    <property type="project" value="InterPro"/>
</dbReference>
<comment type="similarity">
    <text evidence="6">Belongs to the radical SAM superfamily. MqnC family.</text>
</comment>
<dbReference type="SFLD" id="SFLDF00343">
    <property type="entry name" value="aminofutalosine_synthase_(mqnE"/>
    <property type="match status" value="1"/>
</dbReference>
<comment type="caution">
    <text evidence="10">The sequence shown here is derived from an EMBL/GenBank/DDBJ whole genome shotgun (WGS) entry which is preliminary data.</text>
</comment>
<feature type="binding site" evidence="8">
    <location>
        <position position="177"/>
    </location>
    <ligand>
        <name>S-adenosyl-L-methionine</name>
        <dbReference type="ChEBI" id="CHEBI:59789"/>
    </ligand>
</feature>
<keyword evidence="3 6" id="KW-0479">Metal-binding</keyword>
<dbReference type="PROSITE" id="PS51918">
    <property type="entry name" value="RADICAL_SAM"/>
    <property type="match status" value="1"/>
</dbReference>
<accession>A0A4Z0R3I1</accession>
<comment type="function">
    <text evidence="6">Radical SAM enzyme that catalyzes the cyclization of dehypoxanthine futalosine (DHFL) into cyclic dehypoxanthine futalosine (CDHFL), a step in the biosynthesis of menaquinone (MK, vitamin K2).</text>
</comment>
<feature type="binding site" evidence="6 7">
    <location>
        <position position="73"/>
    </location>
    <ligand>
        <name>[4Fe-4S] cluster</name>
        <dbReference type="ChEBI" id="CHEBI:49883"/>
        <note>4Fe-4S-S-AdoMet</note>
    </ligand>
</feature>
<keyword evidence="6" id="KW-0474">Menaquinone biosynthesis</keyword>
<gene>
    <name evidence="6 10" type="primary">mqnC</name>
    <name evidence="10" type="ORF">E4K67_12695</name>
</gene>
<comment type="catalytic activity">
    <reaction evidence="6">
        <text>dehypoxanthine futalosine + S-adenosyl-L-methionine = cyclic dehypoxanthinylfutalosinate + 5'-deoxyadenosine + L-methionine + H(+)</text>
        <dbReference type="Rhea" id="RHEA:33083"/>
        <dbReference type="ChEBI" id="CHEBI:15378"/>
        <dbReference type="ChEBI" id="CHEBI:17319"/>
        <dbReference type="ChEBI" id="CHEBI:57844"/>
        <dbReference type="ChEBI" id="CHEBI:58864"/>
        <dbReference type="ChEBI" id="CHEBI:59789"/>
        <dbReference type="ChEBI" id="CHEBI:64270"/>
        <dbReference type="EC" id="1.21.98.1"/>
    </reaction>
</comment>
<evidence type="ECO:0000256" key="3">
    <source>
        <dbReference type="ARBA" id="ARBA00022723"/>
    </source>
</evidence>
<dbReference type="InterPro" id="IPR020050">
    <property type="entry name" value="FO_synthase_su2"/>
</dbReference>
<feature type="binding site" evidence="6 7">
    <location>
        <position position="66"/>
    </location>
    <ligand>
        <name>[4Fe-4S] cluster</name>
        <dbReference type="ChEBI" id="CHEBI:49883"/>
        <note>4Fe-4S-S-AdoMet</note>
    </ligand>
</feature>
<keyword evidence="11" id="KW-1185">Reference proteome</keyword>
<dbReference type="PIRSF" id="PIRSF004762">
    <property type="entry name" value="CHP00423"/>
    <property type="match status" value="1"/>
</dbReference>
<dbReference type="SFLD" id="SFLDG01064">
    <property type="entry name" value="F420__menaquinone_cofactor_bio"/>
    <property type="match status" value="2"/>
</dbReference>
<evidence type="ECO:0000256" key="1">
    <source>
        <dbReference type="ARBA" id="ARBA00022485"/>
    </source>
</evidence>
<dbReference type="SFLD" id="SFLDG01389">
    <property type="entry name" value="menaquinone_synthsis_involved"/>
    <property type="match status" value="2"/>
</dbReference>
<keyword evidence="5 6" id="KW-0411">Iron-sulfur</keyword>
<organism evidence="10 11">
    <name type="scientific">Desulfosporosinus fructosivorans</name>
    <dbReference type="NCBI Taxonomy" id="2018669"/>
    <lineage>
        <taxon>Bacteria</taxon>
        <taxon>Bacillati</taxon>
        <taxon>Bacillota</taxon>
        <taxon>Clostridia</taxon>
        <taxon>Eubacteriales</taxon>
        <taxon>Desulfitobacteriaceae</taxon>
        <taxon>Desulfosporosinus</taxon>
    </lineage>
</organism>
<sequence>MQTETLKIIEKRLTGERLTISDGIKLFQDADLLSLGQGADLVRDQMHPEKVVTFVIDRNINYTNVCSCQCKFCAFYCKPEDPNGYILSRDELHAKIEETIDVGGTQLLIQGGLHPDLNLEYFEDLLRDIKAHYSIHIHSFSPPEIWDLANKAKLPIEEVIVRLKNAGLDSIPGGGAEILDDRVRHLISPNKIGWQQWMDVMTEAHQLGMKTTATMMFGHVETFEERILHIVRVREAQDQTGGFTAFIPWSFAPTNTLLGGEGSTGVEYLRTLSIARLMLDNVPNIQASWVTQGAKMAQVALRFGANDFGSTMLEENVVRAAGVQTRVPLQEIIRCIEDAGYQAVQRNTHYELLKVYRKEV</sequence>
<reference evidence="10 11" key="1">
    <citation type="submission" date="2019-03" db="EMBL/GenBank/DDBJ databases">
        <title>Draft Genome Sequence of Desulfosporosinus fructosivorans Strain 63.6F, Isolated from Marine Sediment in the Baltic Sea.</title>
        <authorList>
            <person name="Hausmann B."/>
            <person name="Vandieken V."/>
            <person name="Pjevac P."/>
            <person name="Schreck K."/>
            <person name="Herbold C.W."/>
            <person name="Loy A."/>
        </authorList>
    </citation>
    <scope>NUCLEOTIDE SEQUENCE [LARGE SCALE GENOMIC DNA]</scope>
    <source>
        <strain evidence="10 11">63.6F</strain>
    </source>
</reference>
<dbReference type="GO" id="GO:0005506">
    <property type="term" value="F:iron ion binding"/>
    <property type="evidence" value="ECO:0007669"/>
    <property type="project" value="UniProtKB-UniRule"/>
</dbReference>
<dbReference type="UniPathway" id="UPA00079"/>
<keyword evidence="2 6" id="KW-0949">S-adenosyl-L-methionine</keyword>
<dbReference type="InterPro" id="IPR013785">
    <property type="entry name" value="Aldolase_TIM"/>
</dbReference>
<keyword evidence="4 6" id="KW-0408">Iron</keyword>
<dbReference type="InterPro" id="IPR007197">
    <property type="entry name" value="rSAM"/>
</dbReference>
<dbReference type="InterPro" id="IPR045567">
    <property type="entry name" value="CofH/MnqC-like_C"/>
</dbReference>
<comment type="cofactor">
    <cofactor evidence="6 7">
        <name>[4Fe-4S] cluster</name>
        <dbReference type="ChEBI" id="CHEBI:49883"/>
    </cofactor>
    <text evidence="6 7">Binds 1 [4Fe-4S] cluster. The cluster is coordinated with 3 cysteines and an exchangeable S-adenosyl-L-methionine.</text>
</comment>
<evidence type="ECO:0000313" key="11">
    <source>
        <dbReference type="Proteomes" id="UP000298460"/>
    </source>
</evidence>
<dbReference type="GO" id="GO:0044689">
    <property type="term" value="F:7,8-didemethyl-8-hydroxy-5-deazariboflavin synthase activity"/>
    <property type="evidence" value="ECO:0007669"/>
    <property type="project" value="TreeGrafter"/>
</dbReference>
<dbReference type="AlphaFoldDB" id="A0A4Z0R3I1"/>
<feature type="domain" description="Radical SAM core" evidence="9">
    <location>
        <begin position="52"/>
        <end position="284"/>
    </location>
</feature>
<protein>
    <recommendedName>
        <fullName evidence="6">Cyclic dehypoxanthine futalosine synthase</fullName>
        <shortName evidence="6">Cyclic DHFL synthase</shortName>
        <ecNumber evidence="6">1.21.98.1</ecNumber>
    </recommendedName>
    <alternativeName>
        <fullName evidence="6">Dehypoxanthine futalosine cyclase</fullName>
        <shortName evidence="6">DHFL cyclase</shortName>
    </alternativeName>
    <alternativeName>
        <fullName evidence="6">Menaquinone biosynthetic enzyme MqnC</fullName>
    </alternativeName>
</protein>
<dbReference type="GO" id="GO:0051539">
    <property type="term" value="F:4 iron, 4 sulfur cluster binding"/>
    <property type="evidence" value="ECO:0007669"/>
    <property type="project" value="UniProtKB-KW"/>
</dbReference>
<evidence type="ECO:0000313" key="10">
    <source>
        <dbReference type="EMBL" id="TGE37592.1"/>
    </source>
</evidence>
<dbReference type="SFLD" id="SFLDS00029">
    <property type="entry name" value="Radical_SAM"/>
    <property type="match status" value="2"/>
</dbReference>
<dbReference type="GO" id="GO:0046992">
    <property type="term" value="F:oxidoreductase activity, acting on X-H and Y-H to form an X-Y bond"/>
    <property type="evidence" value="ECO:0007669"/>
    <property type="project" value="UniProtKB-UniRule"/>
</dbReference>
<dbReference type="Pfam" id="PF04055">
    <property type="entry name" value="Radical_SAM"/>
    <property type="match status" value="1"/>
</dbReference>
<dbReference type="Gene3D" id="3.20.20.70">
    <property type="entry name" value="Aldolase class I"/>
    <property type="match status" value="1"/>
</dbReference>
<dbReference type="GO" id="GO:0009234">
    <property type="term" value="P:menaquinone biosynthetic process"/>
    <property type="evidence" value="ECO:0007669"/>
    <property type="project" value="UniProtKB-UniRule"/>
</dbReference>
<dbReference type="InterPro" id="IPR034405">
    <property type="entry name" value="F420"/>
</dbReference>
<feature type="binding site" evidence="8">
    <location>
        <position position="288"/>
    </location>
    <ligand>
        <name>(3R)-3-methyl-D-ornithine</name>
        <dbReference type="ChEBI" id="CHEBI:64642"/>
    </ligand>
</feature>
<name>A0A4Z0R3I1_9FIRM</name>
<dbReference type="SUPFAM" id="SSF102114">
    <property type="entry name" value="Radical SAM enzymes"/>
    <property type="match status" value="1"/>
</dbReference>
<evidence type="ECO:0000256" key="5">
    <source>
        <dbReference type="ARBA" id="ARBA00023014"/>
    </source>
</evidence>
<evidence type="ECO:0000256" key="4">
    <source>
        <dbReference type="ARBA" id="ARBA00023004"/>
    </source>
</evidence>
<evidence type="ECO:0000256" key="8">
    <source>
        <dbReference type="PIRSR" id="PIRSR004762-2"/>
    </source>
</evidence>
<dbReference type="EC" id="1.21.98.1" evidence="6"/>
<dbReference type="InterPro" id="IPR022431">
    <property type="entry name" value="Cyclic_DHFL_synthase_mqnC"/>
</dbReference>
<feature type="binding site" evidence="8">
    <location>
        <position position="141"/>
    </location>
    <ligand>
        <name>(3R)-3-methyl-D-ornithine</name>
        <dbReference type="ChEBI" id="CHEBI:64642"/>
    </ligand>
</feature>
<dbReference type="CDD" id="cd01335">
    <property type="entry name" value="Radical_SAM"/>
    <property type="match status" value="1"/>
</dbReference>
<evidence type="ECO:0000256" key="2">
    <source>
        <dbReference type="ARBA" id="ARBA00022691"/>
    </source>
</evidence>
<keyword evidence="1 6" id="KW-0004">4Fe-4S</keyword>
<keyword evidence="6" id="KW-0560">Oxidoreductase</keyword>
<dbReference type="InterPro" id="IPR058240">
    <property type="entry name" value="rSAM_sf"/>
</dbReference>
<dbReference type="Pfam" id="PF19288">
    <property type="entry name" value="CofH_C"/>
    <property type="match status" value="1"/>
</dbReference>
<feature type="binding site" evidence="8">
    <location>
        <position position="310"/>
    </location>
    <ligand>
        <name>(3R)-3-methyl-D-ornithine</name>
        <dbReference type="ChEBI" id="CHEBI:64642"/>
    </ligand>
</feature>
<dbReference type="HAMAP" id="MF_00992">
    <property type="entry name" value="MqnC"/>
    <property type="match status" value="1"/>
</dbReference>
<dbReference type="SFLD" id="SFLDF00342">
    <property type="entry name" value="cyclic_dehypoxanthine_futalosi"/>
    <property type="match status" value="1"/>
</dbReference>
<dbReference type="NCBIfam" id="TIGR03699">
    <property type="entry name" value="menaquin_MqnC"/>
    <property type="match status" value="1"/>
</dbReference>
<evidence type="ECO:0000256" key="6">
    <source>
        <dbReference type="HAMAP-Rule" id="MF_00992"/>
    </source>
</evidence>
<dbReference type="EMBL" id="SPQQ01000004">
    <property type="protein sequence ID" value="TGE37592.1"/>
    <property type="molecule type" value="Genomic_DNA"/>
</dbReference>
<comment type="pathway">
    <text evidence="6">Quinol/quinone metabolism; menaquinone biosynthesis.</text>
</comment>
<evidence type="ECO:0000256" key="7">
    <source>
        <dbReference type="PIRSR" id="PIRSR004762-1"/>
    </source>
</evidence>
<dbReference type="OrthoDB" id="9802027at2"/>
<feature type="binding site" evidence="8">
    <location>
        <position position="72"/>
    </location>
    <ligand>
        <name>S-adenosyl-L-methionine</name>
        <dbReference type="ChEBI" id="CHEBI:59789"/>
    </ligand>
</feature>
<dbReference type="NCBIfam" id="TIGR00423">
    <property type="entry name" value="CofH family radical SAM protein"/>
    <property type="match status" value="1"/>
</dbReference>
<dbReference type="RefSeq" id="WP_135547259.1">
    <property type="nucleotide sequence ID" value="NZ_SPQQ01000004.1"/>
</dbReference>
<dbReference type="Proteomes" id="UP000298460">
    <property type="component" value="Unassembled WGS sequence"/>
</dbReference>
<dbReference type="PANTHER" id="PTHR43076">
    <property type="entry name" value="FO SYNTHASE (COFH)"/>
    <property type="match status" value="1"/>
</dbReference>
<feature type="binding site" evidence="6 7">
    <location>
        <position position="70"/>
    </location>
    <ligand>
        <name>[4Fe-4S] cluster</name>
        <dbReference type="ChEBI" id="CHEBI:49883"/>
        <note>4Fe-4S-S-AdoMet</note>
    </ligand>
</feature>